<reference evidence="2" key="1">
    <citation type="submission" date="2021-01" db="EMBL/GenBank/DDBJ databases">
        <title>Adiantum capillus-veneris genome.</title>
        <authorList>
            <person name="Fang Y."/>
            <person name="Liao Q."/>
        </authorList>
    </citation>
    <scope>NUCLEOTIDE SEQUENCE</scope>
    <source>
        <strain evidence="2">H3</strain>
        <tissue evidence="2">Leaf</tissue>
    </source>
</reference>
<protein>
    <submittedName>
        <fullName evidence="2">Uncharacterized protein</fullName>
    </submittedName>
</protein>
<evidence type="ECO:0000256" key="1">
    <source>
        <dbReference type="SAM" id="Phobius"/>
    </source>
</evidence>
<comment type="caution">
    <text evidence="2">The sequence shown here is derived from an EMBL/GenBank/DDBJ whole genome shotgun (WGS) entry which is preliminary data.</text>
</comment>
<feature type="transmembrane region" description="Helical" evidence="1">
    <location>
        <begin position="389"/>
        <end position="414"/>
    </location>
</feature>
<dbReference type="AlphaFoldDB" id="A0A9D4Z6H3"/>
<dbReference type="Proteomes" id="UP000886520">
    <property type="component" value="Chromosome 21"/>
</dbReference>
<keyword evidence="1" id="KW-0812">Transmembrane</keyword>
<feature type="transmembrane region" description="Helical" evidence="1">
    <location>
        <begin position="254"/>
        <end position="275"/>
    </location>
</feature>
<organism evidence="2 3">
    <name type="scientific">Adiantum capillus-veneris</name>
    <name type="common">Maidenhair fern</name>
    <dbReference type="NCBI Taxonomy" id="13818"/>
    <lineage>
        <taxon>Eukaryota</taxon>
        <taxon>Viridiplantae</taxon>
        <taxon>Streptophyta</taxon>
        <taxon>Embryophyta</taxon>
        <taxon>Tracheophyta</taxon>
        <taxon>Polypodiopsida</taxon>
        <taxon>Polypodiidae</taxon>
        <taxon>Polypodiales</taxon>
        <taxon>Pteridineae</taxon>
        <taxon>Pteridaceae</taxon>
        <taxon>Vittarioideae</taxon>
        <taxon>Adiantum</taxon>
    </lineage>
</organism>
<keyword evidence="3" id="KW-1185">Reference proteome</keyword>
<evidence type="ECO:0000313" key="3">
    <source>
        <dbReference type="Proteomes" id="UP000886520"/>
    </source>
</evidence>
<keyword evidence="1" id="KW-0472">Membrane</keyword>
<sequence length="434" mass="48941">MASTKAGCPRSLFEVLISAASTAVFIAAANFGFAPIISSKAGTWARWFQCLKMALGEPFRAFAHSLIPTELEVTEEGYAGDHPKKKKFQISDPNRDWMQKDVKVVTREYIHPWNPLELPAQPLPAPAGVALDEYVEGVQRSQLNEGHVREVRAQPLPATGADLDDVEGVQRSQSSGPYYIKLHPSQYWRSTGMMAIEQRTWLLKLNLVPEYAQLRYLRARSTFQAVVTTVQSFGYMLGVGQRIVVRSKVSPLEAIMAFFNLLIVLQFIMNLYSCVHYQRPLLLRLSRDQFINWCSRAHSPSSNNQPSSSTTTTSLARAVFLVLISLAFYTIIQFSFIHYALSYLHHCILCSLSAFLVCFLALSALILVALFSIPCFRNIWRGYNKWPQYALRICTCIISTSSTILALVATIISWDKFKDPTGSLLQWIVPYVHE</sequence>
<accession>A0A9D4Z6H3</accession>
<keyword evidence="1" id="KW-1133">Transmembrane helix</keyword>
<name>A0A9D4Z6H3_ADICA</name>
<feature type="transmembrane region" description="Helical" evidence="1">
    <location>
        <begin position="318"/>
        <end position="337"/>
    </location>
</feature>
<dbReference type="EMBL" id="JABFUD020000021">
    <property type="protein sequence ID" value="KAI5063159.1"/>
    <property type="molecule type" value="Genomic_DNA"/>
</dbReference>
<feature type="transmembrane region" description="Helical" evidence="1">
    <location>
        <begin position="343"/>
        <end position="368"/>
    </location>
</feature>
<feature type="transmembrane region" description="Helical" evidence="1">
    <location>
        <begin position="12"/>
        <end position="33"/>
    </location>
</feature>
<evidence type="ECO:0000313" key="2">
    <source>
        <dbReference type="EMBL" id="KAI5063159.1"/>
    </source>
</evidence>
<proteinExistence type="predicted"/>
<gene>
    <name evidence="2" type="ORF">GOP47_0021706</name>
</gene>